<keyword evidence="3" id="KW-1185">Reference proteome</keyword>
<dbReference type="PANTHER" id="PTHR46060:SF1">
    <property type="entry name" value="MARINER MOS1 TRANSPOSASE-LIKE PROTEIN"/>
    <property type="match status" value="1"/>
</dbReference>
<dbReference type="InterPro" id="IPR052709">
    <property type="entry name" value="Transposase-MT_Hybrid"/>
</dbReference>
<dbReference type="Pfam" id="PF17906">
    <property type="entry name" value="HTH_48"/>
    <property type="match status" value="1"/>
</dbReference>
<dbReference type="AlphaFoldDB" id="A0A5E4NJ51"/>
<dbReference type="InterPro" id="IPR041426">
    <property type="entry name" value="Mos1_HTH"/>
</dbReference>
<evidence type="ECO:0000259" key="1">
    <source>
        <dbReference type="Pfam" id="PF17906"/>
    </source>
</evidence>
<dbReference type="Proteomes" id="UP000325440">
    <property type="component" value="Unassembled WGS sequence"/>
</dbReference>
<organism evidence="2 3">
    <name type="scientific">Cinara cedri</name>
    <dbReference type="NCBI Taxonomy" id="506608"/>
    <lineage>
        <taxon>Eukaryota</taxon>
        <taxon>Metazoa</taxon>
        <taxon>Ecdysozoa</taxon>
        <taxon>Arthropoda</taxon>
        <taxon>Hexapoda</taxon>
        <taxon>Insecta</taxon>
        <taxon>Pterygota</taxon>
        <taxon>Neoptera</taxon>
        <taxon>Paraneoptera</taxon>
        <taxon>Hemiptera</taxon>
        <taxon>Sternorrhyncha</taxon>
        <taxon>Aphidomorpha</taxon>
        <taxon>Aphidoidea</taxon>
        <taxon>Aphididae</taxon>
        <taxon>Lachninae</taxon>
        <taxon>Cinara</taxon>
    </lineage>
</organism>
<protein>
    <recommendedName>
        <fullName evidence="1">Mos1 transposase HTH domain-containing protein</fullName>
    </recommendedName>
</protein>
<accession>A0A5E4NJ51</accession>
<evidence type="ECO:0000313" key="3">
    <source>
        <dbReference type="Proteomes" id="UP000325440"/>
    </source>
</evidence>
<proteinExistence type="predicted"/>
<dbReference type="OrthoDB" id="6613513at2759"/>
<gene>
    <name evidence="2" type="ORF">CINCED_3A021715</name>
</gene>
<evidence type="ECO:0000313" key="2">
    <source>
        <dbReference type="EMBL" id="VVC44829.1"/>
    </source>
</evidence>
<dbReference type="PANTHER" id="PTHR46060">
    <property type="entry name" value="MARINER MOS1 TRANSPOSASE-LIKE PROTEIN"/>
    <property type="match status" value="1"/>
</dbReference>
<dbReference type="EMBL" id="CABPRJ010002388">
    <property type="protein sequence ID" value="VVC44829.1"/>
    <property type="molecule type" value="Genomic_DNA"/>
</dbReference>
<dbReference type="Gene3D" id="1.10.10.1450">
    <property type="match status" value="1"/>
</dbReference>
<reference evidence="2 3" key="1">
    <citation type="submission" date="2019-08" db="EMBL/GenBank/DDBJ databases">
        <authorList>
            <person name="Alioto T."/>
            <person name="Alioto T."/>
            <person name="Gomez Garrido J."/>
        </authorList>
    </citation>
    <scope>NUCLEOTIDE SEQUENCE [LARGE SCALE GENOMIC DNA]</scope>
</reference>
<sequence>MADLREQRAAVKFCFLLGKTGTETLEMLKTAYKGDALGKTKVFEWFSRFKSGEILIDDQARSGRPSTARTKKNIEKIHKIIMEDRRQTIEEVVERSGVTWSSVQRILSEDMGMKRVAAKFVPRLLTEQQKQNRVESCSSLKEEFQNDPNFFSKVIKGDYRGAIDMILKPSNNRANGRLQHRLALKKLVK</sequence>
<feature type="domain" description="Mos1 transposase HTH" evidence="1">
    <location>
        <begin position="8"/>
        <end position="53"/>
    </location>
</feature>
<name>A0A5E4NJ51_9HEMI</name>